<dbReference type="PRINTS" id="PR00237">
    <property type="entry name" value="GPCRRHODOPSN"/>
</dbReference>
<dbReference type="InterPro" id="IPR050119">
    <property type="entry name" value="CCR1-9-like"/>
</dbReference>
<dbReference type="Gene3D" id="1.20.1070.10">
    <property type="entry name" value="Rhodopsin 7-helix transmembrane proteins"/>
    <property type="match status" value="1"/>
</dbReference>
<keyword evidence="4 9" id="KW-1133">Transmembrane helix</keyword>
<dbReference type="InterPro" id="IPR000276">
    <property type="entry name" value="GPCR_Rhodpsn"/>
</dbReference>
<dbReference type="Bgee" id="ENSAMXG00000034524">
    <property type="expression patterns" value="Expressed in mesonephros and 12 other cell types or tissues"/>
</dbReference>
<dbReference type="KEGG" id="amex:103039935"/>
<feature type="transmembrane region" description="Helical" evidence="9">
    <location>
        <begin position="112"/>
        <end position="133"/>
    </location>
</feature>
<dbReference type="Pfam" id="PF00001">
    <property type="entry name" value="7tm_1"/>
    <property type="match status" value="1"/>
</dbReference>
<evidence type="ECO:0000313" key="12">
    <source>
        <dbReference type="Proteomes" id="UP000018467"/>
    </source>
</evidence>
<evidence type="ECO:0000259" key="10">
    <source>
        <dbReference type="PROSITE" id="PS50262"/>
    </source>
</evidence>
<dbReference type="PROSITE" id="PS50262">
    <property type="entry name" value="G_PROTEIN_RECEP_F1_2"/>
    <property type="match status" value="1"/>
</dbReference>
<keyword evidence="6 9" id="KW-0472">Membrane</keyword>
<dbReference type="Proteomes" id="UP000018467">
    <property type="component" value="Unassembled WGS sequence"/>
</dbReference>
<evidence type="ECO:0000313" key="11">
    <source>
        <dbReference type="Ensembl" id="ENSAMXP00000047878.1"/>
    </source>
</evidence>
<feature type="transmembrane region" description="Helical" evidence="9">
    <location>
        <begin position="47"/>
        <end position="67"/>
    </location>
</feature>
<feature type="transmembrane region" description="Helical" evidence="9">
    <location>
        <begin position="79"/>
        <end position="100"/>
    </location>
</feature>
<reference evidence="11" key="3">
    <citation type="submission" date="2025-08" db="UniProtKB">
        <authorList>
            <consortium name="Ensembl"/>
        </authorList>
    </citation>
    <scope>IDENTIFICATION</scope>
</reference>
<evidence type="ECO:0000256" key="6">
    <source>
        <dbReference type="ARBA" id="ARBA00023136"/>
    </source>
</evidence>
<dbReference type="PANTHER" id="PTHR10489">
    <property type="entry name" value="CELL ADHESION MOLECULE"/>
    <property type="match status" value="1"/>
</dbReference>
<keyword evidence="3 9" id="KW-0812">Transmembrane</keyword>
<feature type="transmembrane region" description="Helical" evidence="9">
    <location>
        <begin position="237"/>
        <end position="260"/>
    </location>
</feature>
<evidence type="ECO:0000256" key="5">
    <source>
        <dbReference type="ARBA" id="ARBA00023040"/>
    </source>
</evidence>
<evidence type="ECO:0000256" key="2">
    <source>
        <dbReference type="ARBA" id="ARBA00022475"/>
    </source>
</evidence>
<dbReference type="InterPro" id="IPR000355">
    <property type="entry name" value="Chemokine_rcpt"/>
</dbReference>
<feature type="transmembrane region" description="Helical" evidence="9">
    <location>
        <begin position="201"/>
        <end position="225"/>
    </location>
</feature>
<dbReference type="InParanoid" id="A0A3B1K018"/>
<feature type="domain" description="G-protein coupled receptors family 1 profile" evidence="10">
    <location>
        <begin position="56"/>
        <end position="300"/>
    </location>
</feature>
<evidence type="ECO:0000256" key="3">
    <source>
        <dbReference type="ARBA" id="ARBA00022692"/>
    </source>
</evidence>
<evidence type="ECO:0000256" key="8">
    <source>
        <dbReference type="ARBA" id="ARBA00023224"/>
    </source>
</evidence>
<feature type="transmembrane region" description="Helical" evidence="9">
    <location>
        <begin position="280"/>
        <end position="303"/>
    </location>
</feature>
<dbReference type="PRINTS" id="PR00657">
    <property type="entry name" value="CCCHEMOKINER"/>
</dbReference>
<evidence type="ECO:0000256" key="9">
    <source>
        <dbReference type="SAM" id="Phobius"/>
    </source>
</evidence>
<name>A0A3B1K018_ASTMX</name>
<dbReference type="Ensembl" id="ENSAMXT00000033818.1">
    <property type="protein sequence ID" value="ENSAMXP00000047878.1"/>
    <property type="gene ID" value="ENSAMXG00000034524.1"/>
</dbReference>
<keyword evidence="2" id="KW-1003">Cell membrane</keyword>
<dbReference type="GO" id="GO:0009897">
    <property type="term" value="C:external side of plasma membrane"/>
    <property type="evidence" value="ECO:0007669"/>
    <property type="project" value="TreeGrafter"/>
</dbReference>
<dbReference type="STRING" id="7994.ENSAMXP00000047878"/>
<dbReference type="PANTHER" id="PTHR10489:SF942">
    <property type="entry name" value="ATYPICAL CHEMOKINE RECEPTOR 2"/>
    <property type="match status" value="1"/>
</dbReference>
<dbReference type="GO" id="GO:0060326">
    <property type="term" value="P:cell chemotaxis"/>
    <property type="evidence" value="ECO:0007669"/>
    <property type="project" value="TreeGrafter"/>
</dbReference>
<evidence type="ECO:0000256" key="7">
    <source>
        <dbReference type="ARBA" id="ARBA00023170"/>
    </source>
</evidence>
<accession>A0A3B1K018</accession>
<dbReference type="OrthoDB" id="8576531at2759"/>
<protein>
    <submittedName>
        <fullName evidence="11">C-C motif chemokine receptor 5</fullName>
    </submittedName>
</protein>
<dbReference type="AlphaFoldDB" id="A0A3B1K018"/>
<keyword evidence="8" id="KW-0807">Transducer</keyword>
<reference evidence="12" key="1">
    <citation type="submission" date="2013-03" db="EMBL/GenBank/DDBJ databases">
        <authorList>
            <person name="Jeffery W."/>
            <person name="Warren W."/>
            <person name="Wilson R.K."/>
        </authorList>
    </citation>
    <scope>NUCLEOTIDE SEQUENCE</scope>
    <source>
        <strain evidence="12">female</strain>
    </source>
</reference>
<dbReference type="GeneTree" id="ENSGT01110000267168"/>
<organism evidence="11 12">
    <name type="scientific">Astyanax mexicanus</name>
    <name type="common">Blind cave fish</name>
    <name type="synonym">Astyanax fasciatus mexicanus</name>
    <dbReference type="NCBI Taxonomy" id="7994"/>
    <lineage>
        <taxon>Eukaryota</taxon>
        <taxon>Metazoa</taxon>
        <taxon>Chordata</taxon>
        <taxon>Craniata</taxon>
        <taxon>Vertebrata</taxon>
        <taxon>Euteleostomi</taxon>
        <taxon>Actinopterygii</taxon>
        <taxon>Neopterygii</taxon>
        <taxon>Teleostei</taxon>
        <taxon>Ostariophysi</taxon>
        <taxon>Characiformes</taxon>
        <taxon>Characoidei</taxon>
        <taxon>Acestrorhamphidae</taxon>
        <taxon>Acestrorhamphinae</taxon>
        <taxon>Astyanax</taxon>
    </lineage>
</organism>
<dbReference type="GO" id="GO:0006955">
    <property type="term" value="P:immune response"/>
    <property type="evidence" value="ECO:0007669"/>
    <property type="project" value="TreeGrafter"/>
</dbReference>
<keyword evidence="12" id="KW-1185">Reference proteome</keyword>
<dbReference type="GeneID" id="103039935"/>
<feature type="transmembrane region" description="Helical" evidence="9">
    <location>
        <begin position="153"/>
        <end position="171"/>
    </location>
</feature>
<dbReference type="InterPro" id="IPR017452">
    <property type="entry name" value="GPCR_Rhodpsn_7TM"/>
</dbReference>
<evidence type="ECO:0000256" key="1">
    <source>
        <dbReference type="ARBA" id="ARBA00004651"/>
    </source>
</evidence>
<reference evidence="12" key="2">
    <citation type="journal article" date="2014" name="Nat. Commun.">
        <title>The cavefish genome reveals candidate genes for eye loss.</title>
        <authorList>
            <person name="McGaugh S.E."/>
            <person name="Gross J.B."/>
            <person name="Aken B."/>
            <person name="Blin M."/>
            <person name="Borowsky R."/>
            <person name="Chalopin D."/>
            <person name="Hinaux H."/>
            <person name="Jeffery W.R."/>
            <person name="Keene A."/>
            <person name="Ma L."/>
            <person name="Minx P."/>
            <person name="Murphy D."/>
            <person name="O'Quin K.E."/>
            <person name="Retaux S."/>
            <person name="Rohner N."/>
            <person name="Searle S.M."/>
            <person name="Stahl B.A."/>
            <person name="Tabin C."/>
            <person name="Volff J.N."/>
            <person name="Yoshizawa M."/>
            <person name="Warren W.C."/>
        </authorList>
    </citation>
    <scope>NUCLEOTIDE SEQUENCE [LARGE SCALE GENOMIC DNA]</scope>
    <source>
        <strain evidence="12">female</strain>
    </source>
</reference>
<proteinExistence type="predicted"/>
<dbReference type="SUPFAM" id="SSF81321">
    <property type="entry name" value="Family A G protein-coupled receptor-like"/>
    <property type="match status" value="1"/>
</dbReference>
<reference evidence="11" key="4">
    <citation type="submission" date="2025-09" db="UniProtKB">
        <authorList>
            <consortium name="Ensembl"/>
        </authorList>
    </citation>
    <scope>IDENTIFICATION</scope>
</reference>
<dbReference type="GO" id="GO:0019722">
    <property type="term" value="P:calcium-mediated signaling"/>
    <property type="evidence" value="ECO:0007669"/>
    <property type="project" value="TreeGrafter"/>
</dbReference>
<comment type="subcellular location">
    <subcellularLocation>
        <location evidence="1">Cell membrane</location>
        <topology evidence="1">Multi-pass membrane protein</topology>
    </subcellularLocation>
</comment>
<dbReference type="GO" id="GO:0016493">
    <property type="term" value="F:C-C chemokine receptor activity"/>
    <property type="evidence" value="ECO:0007669"/>
    <property type="project" value="TreeGrafter"/>
</dbReference>
<evidence type="ECO:0000256" key="4">
    <source>
        <dbReference type="ARBA" id="ARBA00022989"/>
    </source>
</evidence>
<dbReference type="GO" id="GO:0019957">
    <property type="term" value="F:C-C chemokine binding"/>
    <property type="evidence" value="ECO:0007669"/>
    <property type="project" value="TreeGrafter"/>
</dbReference>
<keyword evidence="7" id="KW-0675">Receptor</keyword>
<keyword evidence="5" id="KW-0297">G-protein coupled receptor</keyword>
<dbReference type="GO" id="GO:0007204">
    <property type="term" value="P:positive regulation of cytosolic calcium ion concentration"/>
    <property type="evidence" value="ECO:0007669"/>
    <property type="project" value="TreeGrafter"/>
</dbReference>
<sequence length="368" mass="41753">MDVFLPSHINETQDYSYEDYYNLAASVDYGPCQKHQAKEFSQAFLPVFYSVTCVLGFVTNFFLIAVFIKCKSLRKALPLNMVSADLVFTATLPFWAVYAGDEWVFGHHACKLVTFLYIVGLYGSNLFVGFMILQKYVDMACGSVTRARRKIGLSVVLWLLSALAAAPHLYFVEAHEFQGQQICTNHFLHKHGWKIYMRYQMIVLGFCVPLAVLVFSSVVVLRIVARRTLLLQRSKTLMLVLGFTLLFFVLWFPYTVVMFLHSLQELHIISECVTSLHLDLAIVGTECIAFMHVYVNPVAYVLLNRRIWRKMRGRCMARTENLLGASESAGSGSSQESAVELKALHMYPSAESEGSNAERQGHFLPYLT</sequence>